<dbReference type="PROSITE" id="PS50262">
    <property type="entry name" value="G_PROTEIN_RECEP_F1_2"/>
    <property type="match status" value="1"/>
</dbReference>
<proteinExistence type="predicted"/>
<dbReference type="Pfam" id="PF00001">
    <property type="entry name" value="7tm_1"/>
    <property type="match status" value="1"/>
</dbReference>
<name>A0A3Q3L7U5_9LABR</name>
<evidence type="ECO:0000256" key="4">
    <source>
        <dbReference type="ARBA" id="ARBA00023136"/>
    </source>
</evidence>
<evidence type="ECO:0000313" key="8">
    <source>
        <dbReference type="Proteomes" id="UP000261660"/>
    </source>
</evidence>
<dbReference type="AlphaFoldDB" id="A0A3Q3L7U5"/>
<feature type="transmembrane region" description="Helical" evidence="5">
    <location>
        <begin position="184"/>
        <end position="204"/>
    </location>
</feature>
<comment type="subcellular location">
    <subcellularLocation>
        <location evidence="1">Membrane</location>
    </subcellularLocation>
</comment>
<dbReference type="CDD" id="cd00637">
    <property type="entry name" value="7tm_classA_rhodopsin-like"/>
    <property type="match status" value="1"/>
</dbReference>
<dbReference type="GeneTree" id="ENSGT00940000163093"/>
<protein>
    <submittedName>
        <fullName evidence="7">Odorant receptor, family 93, subfamily A, member 6</fullName>
    </submittedName>
</protein>
<dbReference type="InterPro" id="IPR017452">
    <property type="entry name" value="GPCR_Rhodpsn_7TM"/>
</dbReference>
<dbReference type="Gene3D" id="1.20.1070.10">
    <property type="entry name" value="Rhodopsin 7-helix transmembrane proteins"/>
    <property type="match status" value="1"/>
</dbReference>
<evidence type="ECO:0000259" key="6">
    <source>
        <dbReference type="PROSITE" id="PS50262"/>
    </source>
</evidence>
<evidence type="ECO:0000256" key="3">
    <source>
        <dbReference type="ARBA" id="ARBA00022989"/>
    </source>
</evidence>
<evidence type="ECO:0000256" key="2">
    <source>
        <dbReference type="ARBA" id="ARBA00022692"/>
    </source>
</evidence>
<dbReference type="GO" id="GO:0004984">
    <property type="term" value="F:olfactory receptor activity"/>
    <property type="evidence" value="ECO:0007669"/>
    <property type="project" value="TreeGrafter"/>
</dbReference>
<feature type="transmembrane region" description="Helical" evidence="5">
    <location>
        <begin position="82"/>
        <end position="110"/>
    </location>
</feature>
<reference evidence="7" key="1">
    <citation type="submission" date="2025-08" db="UniProtKB">
        <authorList>
            <consortium name="Ensembl"/>
        </authorList>
    </citation>
    <scope>IDENTIFICATION</scope>
</reference>
<feature type="transmembrane region" description="Helical" evidence="5">
    <location>
        <begin position="20"/>
        <end position="40"/>
    </location>
</feature>
<feature type="transmembrane region" description="Helical" evidence="5">
    <location>
        <begin position="262"/>
        <end position="282"/>
    </location>
</feature>
<dbReference type="GO" id="GO:0004930">
    <property type="term" value="F:G protein-coupled receptor activity"/>
    <property type="evidence" value="ECO:0007669"/>
    <property type="project" value="InterPro"/>
</dbReference>
<dbReference type="Proteomes" id="UP000261660">
    <property type="component" value="Unplaced"/>
</dbReference>
<feature type="domain" description="G-protein coupled receptors family 1 profile" evidence="6">
    <location>
        <begin position="32"/>
        <end position="280"/>
    </location>
</feature>
<dbReference type="FunCoup" id="A0A3Q3L7U5">
    <property type="interactions" value="1"/>
</dbReference>
<organism evidence="7 8">
    <name type="scientific">Labrus bergylta</name>
    <name type="common">ballan wrasse</name>
    <dbReference type="NCBI Taxonomy" id="56723"/>
    <lineage>
        <taxon>Eukaryota</taxon>
        <taxon>Metazoa</taxon>
        <taxon>Chordata</taxon>
        <taxon>Craniata</taxon>
        <taxon>Vertebrata</taxon>
        <taxon>Euteleostomi</taxon>
        <taxon>Actinopterygii</taxon>
        <taxon>Neopterygii</taxon>
        <taxon>Teleostei</taxon>
        <taxon>Neoteleostei</taxon>
        <taxon>Acanthomorphata</taxon>
        <taxon>Eupercaria</taxon>
        <taxon>Labriformes</taxon>
        <taxon>Labridae</taxon>
        <taxon>Labrus</taxon>
    </lineage>
</organism>
<feature type="transmembrane region" description="Helical" evidence="5">
    <location>
        <begin position="225"/>
        <end position="242"/>
    </location>
</feature>
<dbReference type="Ensembl" id="ENSLBET00000005344.1">
    <property type="protein sequence ID" value="ENSLBEP00000005074.1"/>
    <property type="gene ID" value="ENSLBEG00000003914.1"/>
</dbReference>
<evidence type="ECO:0000256" key="5">
    <source>
        <dbReference type="SAM" id="Phobius"/>
    </source>
</evidence>
<dbReference type="InParanoid" id="A0A3Q3L7U5"/>
<dbReference type="InterPro" id="IPR000276">
    <property type="entry name" value="GPCR_Rhodpsn"/>
</dbReference>
<dbReference type="PANTHER" id="PTHR26451">
    <property type="entry name" value="G_PROTEIN_RECEP_F1_2 DOMAIN-CONTAINING PROTEIN"/>
    <property type="match status" value="1"/>
</dbReference>
<reference evidence="7" key="2">
    <citation type="submission" date="2025-09" db="UniProtKB">
        <authorList>
            <consortium name="Ensembl"/>
        </authorList>
    </citation>
    <scope>IDENTIFICATION</scope>
</reference>
<dbReference type="SUPFAM" id="SSF81321">
    <property type="entry name" value="Family A G protein-coupled receptor-like"/>
    <property type="match status" value="1"/>
</dbReference>
<evidence type="ECO:0000256" key="1">
    <source>
        <dbReference type="ARBA" id="ARBA00004370"/>
    </source>
</evidence>
<evidence type="ECO:0000313" key="7">
    <source>
        <dbReference type="Ensembl" id="ENSLBEP00000005074.1"/>
    </source>
</evidence>
<dbReference type="PRINTS" id="PR00237">
    <property type="entry name" value="GPCRRHODOPSN"/>
</dbReference>
<accession>A0A3Q3L7U5</accession>
<dbReference type="FunFam" id="1.20.1070.10:FF:000096">
    <property type="entry name" value="Odorant receptor 131-2"/>
    <property type="match status" value="1"/>
</dbReference>
<dbReference type="GO" id="GO:0016020">
    <property type="term" value="C:membrane"/>
    <property type="evidence" value="ECO:0007669"/>
    <property type="project" value="UniProtKB-SubCell"/>
</dbReference>
<sequence length="302" mass="34380">MNDSSEGTQVMSFHTTAKALLSTLPCLLFLYVNLVMLYALLKTPLLLESSRYVLFCHLLFTESLQLFLSMLLYIFAVTMVTMINYVCMIIVMLASITLKMSPLNLAVMSLERYIAICFPLRHADIATTRRTGIAIAVMWTVGSFDSFTQLFLFVSLENTSIPMQRFCYRNNVFRLQIYSTLNKAFTIVYFVLVSTIIIYTYIAIMITVKSASSNVRNVSKAHKTVLLHLIQLCLCLTSSLFSTISSSDQSNIDPAMVVHVQYALFVGLIIFPKCLSPLIYGLRDNTFRYVFKNYFTFGCRYS</sequence>
<keyword evidence="4 5" id="KW-0472">Membrane</keyword>
<keyword evidence="3 5" id="KW-1133">Transmembrane helix</keyword>
<feature type="transmembrane region" description="Helical" evidence="5">
    <location>
        <begin position="131"/>
        <end position="154"/>
    </location>
</feature>
<dbReference type="STRING" id="56723.ENSLBEP00000005074"/>
<dbReference type="PANTHER" id="PTHR26451:SF866">
    <property type="entry name" value="ODORANT RECEPTOR-RELATED"/>
    <property type="match status" value="1"/>
</dbReference>
<keyword evidence="8" id="KW-1185">Reference proteome</keyword>
<dbReference type="GO" id="GO:0005549">
    <property type="term" value="F:odorant binding"/>
    <property type="evidence" value="ECO:0007669"/>
    <property type="project" value="TreeGrafter"/>
</dbReference>
<keyword evidence="2 5" id="KW-0812">Transmembrane</keyword>
<dbReference type="InterPro" id="IPR052921">
    <property type="entry name" value="GPCR1_Superfamily_Member"/>
</dbReference>